<name>A0ABY7T2L8_9SPHI</name>
<evidence type="ECO:0000313" key="3">
    <source>
        <dbReference type="Proteomes" id="UP001216139"/>
    </source>
</evidence>
<accession>A0ABY7T2L8</accession>
<dbReference type="SUPFAM" id="SSF50965">
    <property type="entry name" value="Galactose oxidase, central domain"/>
    <property type="match status" value="1"/>
</dbReference>
<dbReference type="RefSeq" id="WP_273628607.1">
    <property type="nucleotide sequence ID" value="NZ_CP117167.1"/>
</dbReference>
<dbReference type="PANTHER" id="PTHR35807">
    <property type="entry name" value="TRANSCRIPTIONAL REGULATOR REDD-RELATED"/>
    <property type="match status" value="1"/>
</dbReference>
<dbReference type="InterPro" id="IPR006652">
    <property type="entry name" value="Kelch_1"/>
</dbReference>
<feature type="transmembrane region" description="Helical" evidence="1">
    <location>
        <begin position="555"/>
        <end position="574"/>
    </location>
</feature>
<keyword evidence="3" id="KW-1185">Reference proteome</keyword>
<keyword evidence="1" id="KW-0812">Transmembrane</keyword>
<evidence type="ECO:0000313" key="2">
    <source>
        <dbReference type="EMBL" id="WCT10420.1"/>
    </source>
</evidence>
<keyword evidence="1" id="KW-1133">Transmembrane helix</keyword>
<evidence type="ECO:0000256" key="1">
    <source>
        <dbReference type="SAM" id="Phobius"/>
    </source>
</evidence>
<reference evidence="2 3" key="1">
    <citation type="submission" date="2023-02" db="EMBL/GenBank/DDBJ databases">
        <title>Genome sequence of Mucilaginibacter jinjuensis strain KACC 16571.</title>
        <authorList>
            <person name="Kim S."/>
            <person name="Heo J."/>
            <person name="Kwon S.-W."/>
        </authorList>
    </citation>
    <scope>NUCLEOTIDE SEQUENCE [LARGE SCALE GENOMIC DNA]</scope>
    <source>
        <strain evidence="2 3">KACC 16571</strain>
    </source>
</reference>
<dbReference type="Gene3D" id="2.120.10.80">
    <property type="entry name" value="Kelch-type beta propeller"/>
    <property type="match status" value="1"/>
</dbReference>
<proteinExistence type="predicted"/>
<dbReference type="InterPro" id="IPR051677">
    <property type="entry name" value="AfsR-DnrI-RedD_regulator"/>
</dbReference>
<dbReference type="PANTHER" id="PTHR35807:SF1">
    <property type="entry name" value="TRANSCRIPTIONAL REGULATOR REDD"/>
    <property type="match status" value="1"/>
</dbReference>
<organism evidence="2 3">
    <name type="scientific">Mucilaginibacter jinjuensis</name>
    <dbReference type="NCBI Taxonomy" id="1176721"/>
    <lineage>
        <taxon>Bacteria</taxon>
        <taxon>Pseudomonadati</taxon>
        <taxon>Bacteroidota</taxon>
        <taxon>Sphingobacteriia</taxon>
        <taxon>Sphingobacteriales</taxon>
        <taxon>Sphingobacteriaceae</taxon>
        <taxon>Mucilaginibacter</taxon>
    </lineage>
</organism>
<sequence length="860" mass="98462">MRWCGFKIFVITAILTVGAFQCTFAESYGLSFYSHEVVQDKRTSLQLNTGNTLQSKDNFSVTFDLSFIAHQEIYFGYIFRLINDNNQNIDLIYDNQPNTKHFKLIVGEHLTQIQFNLPDKLLFEDWTNFKIIADFKNDKISLIAGGNTYIENNAHLKQGSNYKLLFGANAYKQYQSTDLPPMKLRDVKLLQQDKLVDYWPLNEYSGNIAVETVNQNNGVVTNPLWLRSRHRNWQLEKELTVPGIVSSAFDAKTQSIYLVTSDSVIVYSANGSKKMHGLGYATGTEELVPGDQSLYFDNKLYYIFTDKKLVATYNTENKNWDQRLKKLPSFTNYGHLNKFFSARDTSLYIIGGYGQLIYKDSVSKYNVSNHQWEYVKTKGDAFTPRYLAGLGTTANADTAYILGGYGSASGQQIVNPRNLYDMMRYTVKDKTFKKLFDLDSKGEDFVFANSLIIDQKAKTYYGLIFPQHKYNSHLQLIRGSLENPSYQVVGDAIPFLFHDVSSFADLYYSSETGSFFAVTLLQDNNNTHIKIYSLAGPPEVLQATASLASTAGFKAWWLEVFIGVLAVIGGILYLKRGKPTQFTPHINEEPVAPRPVVNHVAHQETEEIIASIEFPVVPNPTRNAIYLFGDLHLFTDQGAEITKAFTPLLKELFLIITLYSIKWGRGVSSEKLNEILWFDKSEKSARNNCSVNIVKLKTLLDKMGHYHLSKDTGYWKIDIDYDAIFVDYYNYLSIVSNKEELDKQKILQLTQITQRGNFLSNIEYEWLDTFKSDVSNEIIDCYLQFANSMKISDDPRFLIKLANDIFYFDPVNEDAMILKCKALSFLGKHSLAKTTYESFNKEYKEIYGEDFEKNFHAVME</sequence>
<dbReference type="EMBL" id="CP117167">
    <property type="protein sequence ID" value="WCT10420.1"/>
    <property type="molecule type" value="Genomic_DNA"/>
</dbReference>
<gene>
    <name evidence="2" type="ORF">PQO05_16920</name>
</gene>
<protein>
    <submittedName>
        <fullName evidence="2">Galactose oxidase</fullName>
    </submittedName>
</protein>
<dbReference type="Proteomes" id="UP001216139">
    <property type="component" value="Chromosome"/>
</dbReference>
<dbReference type="Pfam" id="PF01344">
    <property type="entry name" value="Kelch_1"/>
    <property type="match status" value="1"/>
</dbReference>
<keyword evidence="1" id="KW-0472">Membrane</keyword>
<dbReference type="InterPro" id="IPR011043">
    <property type="entry name" value="Gal_Oxase/kelch_b-propeller"/>
</dbReference>
<dbReference type="InterPro" id="IPR015915">
    <property type="entry name" value="Kelch-typ_b-propeller"/>
</dbReference>